<reference evidence="3 4" key="1">
    <citation type="journal article" date="2015" name="Genome Biol. Evol.">
        <title>Comparative Genomics of a Bacterivorous Green Alga Reveals Evolutionary Causalities and Consequences of Phago-Mixotrophic Mode of Nutrition.</title>
        <authorList>
            <person name="Burns J.A."/>
            <person name="Paasch A."/>
            <person name="Narechania A."/>
            <person name="Kim E."/>
        </authorList>
    </citation>
    <scope>NUCLEOTIDE SEQUENCE [LARGE SCALE GENOMIC DNA]</scope>
    <source>
        <strain evidence="3 4">PLY_AMNH</strain>
    </source>
</reference>
<feature type="signal peptide" evidence="2">
    <location>
        <begin position="1"/>
        <end position="21"/>
    </location>
</feature>
<keyword evidence="4" id="KW-1185">Reference proteome</keyword>
<feature type="chain" id="PRO_5041922833" evidence="2">
    <location>
        <begin position="22"/>
        <end position="360"/>
    </location>
</feature>
<evidence type="ECO:0000256" key="2">
    <source>
        <dbReference type="SAM" id="SignalP"/>
    </source>
</evidence>
<dbReference type="AlphaFoldDB" id="A0AAE0KXT9"/>
<organism evidence="3 4">
    <name type="scientific">Cymbomonas tetramitiformis</name>
    <dbReference type="NCBI Taxonomy" id="36881"/>
    <lineage>
        <taxon>Eukaryota</taxon>
        <taxon>Viridiplantae</taxon>
        <taxon>Chlorophyta</taxon>
        <taxon>Pyramimonadophyceae</taxon>
        <taxon>Pyramimonadales</taxon>
        <taxon>Pyramimonadaceae</taxon>
        <taxon>Cymbomonas</taxon>
    </lineage>
</organism>
<feature type="region of interest" description="Disordered" evidence="1">
    <location>
        <begin position="40"/>
        <end position="114"/>
    </location>
</feature>
<accession>A0AAE0KXT9</accession>
<protein>
    <submittedName>
        <fullName evidence="3">Uncharacterized protein</fullName>
    </submittedName>
</protein>
<dbReference type="Proteomes" id="UP001190700">
    <property type="component" value="Unassembled WGS sequence"/>
</dbReference>
<feature type="compositionally biased region" description="Acidic residues" evidence="1">
    <location>
        <begin position="250"/>
        <end position="263"/>
    </location>
</feature>
<feature type="compositionally biased region" description="Basic residues" evidence="1">
    <location>
        <begin position="305"/>
        <end position="322"/>
    </location>
</feature>
<feature type="compositionally biased region" description="Polar residues" evidence="1">
    <location>
        <begin position="343"/>
        <end position="360"/>
    </location>
</feature>
<name>A0AAE0KXT9_9CHLO</name>
<proteinExistence type="predicted"/>
<sequence length="360" mass="39452">MQLQISAIPLACVFFVRLSGSARPFEPRVQDELAALEPTPFFVPRTGDRPAGARRGSGGGGGVQRSLEGQYARFSSATVPREERDSQASLPATPMGFTNEPRDTPGQCSANSHTQRKAFREWATLTDIPVVTPNQWATLRRHLRRLSGKEDAVAAMTWEVHLKTKGGERLVIPSRGLLLSHVATAGHHCHHLTRAVVTIIPANRPAILVRLGVDVEDVIRTLRRTSTLEVYVPQQGVRSVLDRNPYDALSSEDDLTTDAEDDGPVCAPPPSRSKAPATPRPTQRERGVRMRALMDVAHQKEMTKHERKQRKVAKRKLAKARRRGDDDSSTSSEVSHNSDEKGTASSSSCTTPSDLLASDT</sequence>
<keyword evidence="2" id="KW-0732">Signal</keyword>
<evidence type="ECO:0000313" key="4">
    <source>
        <dbReference type="Proteomes" id="UP001190700"/>
    </source>
</evidence>
<dbReference type="EMBL" id="LGRX02014505">
    <property type="protein sequence ID" value="KAK3264499.1"/>
    <property type="molecule type" value="Genomic_DNA"/>
</dbReference>
<evidence type="ECO:0000313" key="3">
    <source>
        <dbReference type="EMBL" id="KAK3264499.1"/>
    </source>
</evidence>
<gene>
    <name evidence="3" type="ORF">CYMTET_26762</name>
</gene>
<evidence type="ECO:0000256" key="1">
    <source>
        <dbReference type="SAM" id="MobiDB-lite"/>
    </source>
</evidence>
<comment type="caution">
    <text evidence="3">The sequence shown here is derived from an EMBL/GenBank/DDBJ whole genome shotgun (WGS) entry which is preliminary data.</text>
</comment>
<feature type="region of interest" description="Disordered" evidence="1">
    <location>
        <begin position="243"/>
        <end position="360"/>
    </location>
</feature>